<evidence type="ECO:0000313" key="2">
    <source>
        <dbReference type="EMBL" id="SEJ18358.1"/>
    </source>
</evidence>
<dbReference type="RefSeq" id="WP_084253902.1">
    <property type="nucleotide sequence ID" value="NZ_FJNB01000010.1"/>
</dbReference>
<dbReference type="EMBL" id="FNYT01000009">
    <property type="protein sequence ID" value="SEJ18358.1"/>
    <property type="molecule type" value="Genomic_DNA"/>
</dbReference>
<accession>A0A143YV63</accession>
<sequence length="143" mass="16572">MTMKEKVNKDFIQARKDKDTLKADVLRLIKTEYDSFLIDNKREMTEAEEIHVFLKDIKKTNETIAYAKQVDRTDLIEENQKKLAILEGYVPKMMDEKEVRFFLAENGVADMPLKDAMKFSMPVLDGKADKALVSKIIKELLAK</sequence>
<reference evidence="2 4" key="2">
    <citation type="submission" date="2016-10" db="EMBL/GenBank/DDBJ databases">
        <authorList>
            <person name="Varghese N."/>
            <person name="Submissions S."/>
        </authorList>
    </citation>
    <scope>NUCLEOTIDE SEQUENCE [LARGE SCALE GENOMIC DNA]</scope>
    <source>
        <strain evidence="2 4">DSM 22150</strain>
    </source>
</reference>
<dbReference type="PANTHER" id="PTHR28055:SF1">
    <property type="entry name" value="ALTERED INHERITANCE OF MITOCHONDRIA PROTEIN 41, MITOCHONDRIAL"/>
    <property type="match status" value="1"/>
</dbReference>
<dbReference type="InterPro" id="IPR003789">
    <property type="entry name" value="Asn/Gln_tRNA_amidoTrase-B-like"/>
</dbReference>
<dbReference type="InterPro" id="IPR019004">
    <property type="entry name" value="YqeY/Aim41"/>
</dbReference>
<dbReference type="Proteomes" id="UP000076878">
    <property type="component" value="Unassembled WGS sequence"/>
</dbReference>
<dbReference type="SUPFAM" id="SSF89095">
    <property type="entry name" value="GatB/YqeY motif"/>
    <property type="match status" value="1"/>
</dbReference>
<dbReference type="STRING" id="640938.TR210_1540"/>
<dbReference type="Proteomes" id="UP000199280">
    <property type="component" value="Unassembled WGS sequence"/>
</dbReference>
<dbReference type="Pfam" id="PF09424">
    <property type="entry name" value="YqeY"/>
    <property type="match status" value="1"/>
</dbReference>
<proteinExistence type="predicted"/>
<gene>
    <name evidence="2" type="ORF">SAMN05216375_10917</name>
    <name evidence="1" type="ORF">TR210_1540</name>
</gene>
<dbReference type="PANTHER" id="PTHR28055">
    <property type="entry name" value="ALTERED INHERITANCE OF MITOCHONDRIA PROTEIN 41, MITOCHONDRIAL"/>
    <property type="match status" value="1"/>
</dbReference>
<dbReference type="GO" id="GO:0016884">
    <property type="term" value="F:carbon-nitrogen ligase activity, with glutamine as amido-N-donor"/>
    <property type="evidence" value="ECO:0007669"/>
    <property type="project" value="InterPro"/>
</dbReference>
<reference evidence="1 3" key="1">
    <citation type="submission" date="2016-02" db="EMBL/GenBank/DDBJ databases">
        <authorList>
            <person name="Wen L."/>
            <person name="He K."/>
            <person name="Yang H."/>
        </authorList>
    </citation>
    <scope>NUCLEOTIDE SEQUENCE [LARGE SCALE GENOMIC DNA]</scope>
    <source>
        <strain evidence="1">Trichococcus_R210</strain>
    </source>
</reference>
<protein>
    <submittedName>
        <fullName evidence="1">Uncharacterized protein</fullName>
    </submittedName>
</protein>
<keyword evidence="4" id="KW-1185">Reference proteome</keyword>
<organism evidence="1 3">
    <name type="scientific">Trichococcus ilyis</name>
    <dbReference type="NCBI Taxonomy" id="640938"/>
    <lineage>
        <taxon>Bacteria</taxon>
        <taxon>Bacillati</taxon>
        <taxon>Bacillota</taxon>
        <taxon>Bacilli</taxon>
        <taxon>Lactobacillales</taxon>
        <taxon>Carnobacteriaceae</taxon>
        <taxon>Trichococcus</taxon>
    </lineage>
</organism>
<dbReference type="EMBL" id="FJNB01000010">
    <property type="protein sequence ID" value="CZQ98193.1"/>
    <property type="molecule type" value="Genomic_DNA"/>
</dbReference>
<evidence type="ECO:0000313" key="3">
    <source>
        <dbReference type="Proteomes" id="UP000076878"/>
    </source>
</evidence>
<evidence type="ECO:0000313" key="1">
    <source>
        <dbReference type="EMBL" id="CZQ98193.1"/>
    </source>
</evidence>
<dbReference type="OrthoDB" id="9794041at2"/>
<evidence type="ECO:0000313" key="4">
    <source>
        <dbReference type="Proteomes" id="UP000199280"/>
    </source>
</evidence>
<dbReference type="InterPro" id="IPR042184">
    <property type="entry name" value="YqeY/Aim41_N"/>
</dbReference>
<dbReference type="AlphaFoldDB" id="A0A143YV63"/>
<name>A0A143YV63_9LACT</name>
<dbReference type="Gene3D" id="1.10.1510.10">
    <property type="entry name" value="Uncharacterised protein YqeY/AIM41 PF09424, N-terminal domain"/>
    <property type="match status" value="1"/>
</dbReference>